<dbReference type="OrthoDB" id="9797882at2"/>
<dbReference type="SUPFAM" id="SSF53590">
    <property type="entry name" value="Nucleoside hydrolase"/>
    <property type="match status" value="1"/>
</dbReference>
<dbReference type="Pfam" id="PF01156">
    <property type="entry name" value="IU_nuc_hydro"/>
    <property type="match status" value="1"/>
</dbReference>
<dbReference type="AlphaFoldDB" id="A0A4U9R0D9"/>
<organism evidence="4 5">
    <name type="scientific">Hathewaya histolytica</name>
    <name type="common">Clostridium histolyticum</name>
    <dbReference type="NCBI Taxonomy" id="1498"/>
    <lineage>
        <taxon>Bacteria</taxon>
        <taxon>Bacillati</taxon>
        <taxon>Bacillota</taxon>
        <taxon>Clostridia</taxon>
        <taxon>Eubacteriales</taxon>
        <taxon>Clostridiaceae</taxon>
        <taxon>Hathewaya</taxon>
    </lineage>
</organism>
<evidence type="ECO:0000313" key="4">
    <source>
        <dbReference type="EMBL" id="VTQ83908.1"/>
    </source>
</evidence>
<dbReference type="PANTHER" id="PTHR12304:SF4">
    <property type="entry name" value="URIDINE NUCLEOSIDASE"/>
    <property type="match status" value="1"/>
</dbReference>
<sequence length="316" mass="35100">MKNQFKRLPIIIDTDPGIDDAFTIMFALGREELDVKAITTVHGNNTIEHTTENALRLVSYFNRQDIKVAKGAALPLNQPLHIADFVHGATGLGDLELPESKINLYEKNAYDTIYEVAKKEGKITILALGPLTNIAMALRMYPDLKNYIEKISLMGGACFGGNVSPCAEANINSDPEAASIVYNSGIPIVMSGLDVTMKTMILDEEAKVIREINSDLSNTLMKLYDFYSIFQKDVVGLEGVVIHDLSAVVYLVSPDIYKGKNCNVEIELKGEFTRGKTVVDYSNSTNKVKNAEVLFEVDKEKFVYELTETIKKFNLK</sequence>
<dbReference type="EC" id="3.2.-.-" evidence="4"/>
<dbReference type="KEGG" id="hhw:NCTC503_00443"/>
<keyword evidence="1 4" id="KW-0378">Hydrolase</keyword>
<evidence type="ECO:0000256" key="2">
    <source>
        <dbReference type="ARBA" id="ARBA00023295"/>
    </source>
</evidence>
<dbReference type="CDD" id="cd02651">
    <property type="entry name" value="nuc_hydro_IU_UC_XIUA"/>
    <property type="match status" value="1"/>
</dbReference>
<dbReference type="GO" id="GO:0005829">
    <property type="term" value="C:cytosol"/>
    <property type="evidence" value="ECO:0007669"/>
    <property type="project" value="TreeGrafter"/>
</dbReference>
<evidence type="ECO:0000259" key="3">
    <source>
        <dbReference type="Pfam" id="PF01156"/>
    </source>
</evidence>
<dbReference type="EMBL" id="LR590481">
    <property type="protein sequence ID" value="VTQ83908.1"/>
    <property type="molecule type" value="Genomic_DNA"/>
</dbReference>
<name>A0A4U9R0D9_HATHI</name>
<keyword evidence="2 4" id="KW-0326">Glycosidase</keyword>
<protein>
    <submittedName>
        <fullName evidence="4">Ribonucleoside hydrolase RihC</fullName>
        <ecNumber evidence="4">3.2.-.-</ecNumber>
        <ecNumber evidence="4">3.2.2.1</ecNumber>
    </submittedName>
</protein>
<dbReference type="Gene3D" id="3.90.245.10">
    <property type="entry name" value="Ribonucleoside hydrolase-like"/>
    <property type="match status" value="1"/>
</dbReference>
<dbReference type="InterPro" id="IPR023186">
    <property type="entry name" value="IUNH"/>
</dbReference>
<evidence type="ECO:0000256" key="1">
    <source>
        <dbReference type="ARBA" id="ARBA00022801"/>
    </source>
</evidence>
<dbReference type="Proteomes" id="UP000308489">
    <property type="component" value="Chromosome 1"/>
</dbReference>
<dbReference type="GO" id="GO:0006152">
    <property type="term" value="P:purine nucleoside catabolic process"/>
    <property type="evidence" value="ECO:0007669"/>
    <property type="project" value="TreeGrafter"/>
</dbReference>
<accession>A0A4U9R0D9</accession>
<dbReference type="InterPro" id="IPR001910">
    <property type="entry name" value="Inosine/uridine_hydrolase_dom"/>
</dbReference>
<keyword evidence="5" id="KW-1185">Reference proteome</keyword>
<dbReference type="PANTHER" id="PTHR12304">
    <property type="entry name" value="INOSINE-URIDINE PREFERRING NUCLEOSIDE HYDROLASE"/>
    <property type="match status" value="1"/>
</dbReference>
<dbReference type="EC" id="3.2.2.1" evidence="4"/>
<dbReference type="RefSeq" id="WP_138209244.1">
    <property type="nucleotide sequence ID" value="NZ_CBCRUQ010000008.1"/>
</dbReference>
<dbReference type="GO" id="GO:0008477">
    <property type="term" value="F:purine nucleosidase activity"/>
    <property type="evidence" value="ECO:0007669"/>
    <property type="project" value="UniProtKB-EC"/>
</dbReference>
<evidence type="ECO:0000313" key="5">
    <source>
        <dbReference type="Proteomes" id="UP000308489"/>
    </source>
</evidence>
<feature type="domain" description="Inosine/uridine-preferring nucleoside hydrolase" evidence="3">
    <location>
        <begin position="10"/>
        <end position="303"/>
    </location>
</feature>
<dbReference type="InterPro" id="IPR036452">
    <property type="entry name" value="Ribo_hydro-like"/>
</dbReference>
<reference evidence="4 5" key="1">
    <citation type="submission" date="2019-05" db="EMBL/GenBank/DDBJ databases">
        <authorList>
            <consortium name="Pathogen Informatics"/>
        </authorList>
    </citation>
    <scope>NUCLEOTIDE SEQUENCE [LARGE SCALE GENOMIC DNA]</scope>
    <source>
        <strain evidence="4 5">NCTC503</strain>
    </source>
</reference>
<gene>
    <name evidence="4" type="primary">rihA_3</name>
    <name evidence="4" type="ORF">NCTC503_00443</name>
</gene>
<proteinExistence type="predicted"/>